<sequence>MSDRQWSALALALDLACDLILGTEWWGKSLLVTFGWAGLPVLPKVTRRKGGTISSRYPNNGYVPRHH</sequence>
<proteinExistence type="predicted"/>
<accession>A0A2T4G4W5</accession>
<protein>
    <submittedName>
        <fullName evidence="1">Uncharacterized protein</fullName>
    </submittedName>
</protein>
<evidence type="ECO:0000313" key="1">
    <source>
        <dbReference type="EMBL" id="PTC30719.1"/>
    </source>
</evidence>
<reference evidence="1 2" key="1">
    <citation type="submission" date="2018-03" db="EMBL/GenBank/DDBJ databases">
        <title>Diversity of bacteria associated with corn roots inoculated with woodland soils in Canada, and Description of Pseudomonas aylmerense sp. nov.</title>
        <authorList>
            <person name="Tambong J.T."/>
            <person name="Xu R."/>
            <person name="Tchagang C."/>
        </authorList>
    </citation>
    <scope>NUCLEOTIDE SEQUENCE [LARGE SCALE GENOMIC DNA]</scope>
    <source>
        <strain evidence="1 2">S1E44</strain>
    </source>
</reference>
<evidence type="ECO:0000313" key="2">
    <source>
        <dbReference type="Proteomes" id="UP000240571"/>
    </source>
</evidence>
<comment type="caution">
    <text evidence="1">The sequence shown here is derived from an EMBL/GenBank/DDBJ whole genome shotgun (WGS) entry which is preliminary data.</text>
</comment>
<dbReference type="Proteomes" id="UP000240571">
    <property type="component" value="Unassembled WGS sequence"/>
</dbReference>
<name>A0A2T4G4W5_9PSED</name>
<gene>
    <name evidence="1" type="ORF">C9382_08800</name>
</gene>
<organism evidence="1 2">
    <name type="scientific">Pseudomonas aylmerensis</name>
    <dbReference type="NCBI Taxonomy" id="1869229"/>
    <lineage>
        <taxon>Bacteria</taxon>
        <taxon>Pseudomonadati</taxon>
        <taxon>Pseudomonadota</taxon>
        <taxon>Gammaproteobacteria</taxon>
        <taxon>Pseudomonadales</taxon>
        <taxon>Pseudomonadaceae</taxon>
        <taxon>Pseudomonas</taxon>
    </lineage>
</organism>
<dbReference type="AlphaFoldDB" id="A0A2T4G4W5"/>
<dbReference type="EMBL" id="PYWW01000016">
    <property type="protein sequence ID" value="PTC30719.1"/>
    <property type="molecule type" value="Genomic_DNA"/>
</dbReference>